<proteinExistence type="predicted"/>
<accession>A0AA36FVN0</accession>
<dbReference type="EMBL" id="CATQJA010001770">
    <property type="protein sequence ID" value="CAJ0568599.1"/>
    <property type="molecule type" value="Genomic_DNA"/>
</dbReference>
<evidence type="ECO:0000313" key="2">
    <source>
        <dbReference type="Proteomes" id="UP001177023"/>
    </source>
</evidence>
<sequence>MVEVEIPLGPATARRRQPFTDYSKKDQERLMKICGHSDGKPCIAPQCVIVQTKEVQREKWVPVLIGEAFPKPADSRSCRASHKMATP</sequence>
<comment type="caution">
    <text evidence="1">The sequence shown here is derived from an EMBL/GenBank/DDBJ whole genome shotgun (WGS) entry which is preliminary data.</text>
</comment>
<dbReference type="AlphaFoldDB" id="A0AA36FVN0"/>
<organism evidence="1 2">
    <name type="scientific">Mesorhabditis spiculigera</name>
    <dbReference type="NCBI Taxonomy" id="96644"/>
    <lineage>
        <taxon>Eukaryota</taxon>
        <taxon>Metazoa</taxon>
        <taxon>Ecdysozoa</taxon>
        <taxon>Nematoda</taxon>
        <taxon>Chromadorea</taxon>
        <taxon>Rhabditida</taxon>
        <taxon>Rhabditina</taxon>
        <taxon>Rhabditomorpha</taxon>
        <taxon>Rhabditoidea</taxon>
        <taxon>Rhabditidae</taxon>
        <taxon>Mesorhabditinae</taxon>
        <taxon>Mesorhabditis</taxon>
    </lineage>
</organism>
<name>A0AA36FVN0_9BILA</name>
<protein>
    <submittedName>
        <fullName evidence="1">Uncharacterized protein</fullName>
    </submittedName>
</protein>
<gene>
    <name evidence="1" type="ORF">MSPICULIGERA_LOCUS7115</name>
</gene>
<reference evidence="1" key="1">
    <citation type="submission" date="2023-06" db="EMBL/GenBank/DDBJ databases">
        <authorList>
            <person name="Delattre M."/>
        </authorList>
    </citation>
    <scope>NUCLEOTIDE SEQUENCE</scope>
    <source>
        <strain evidence="1">AF72</strain>
    </source>
</reference>
<evidence type="ECO:0000313" key="1">
    <source>
        <dbReference type="EMBL" id="CAJ0568599.1"/>
    </source>
</evidence>
<dbReference type="Proteomes" id="UP001177023">
    <property type="component" value="Unassembled WGS sequence"/>
</dbReference>
<keyword evidence="2" id="KW-1185">Reference proteome</keyword>
<feature type="non-terminal residue" evidence="1">
    <location>
        <position position="87"/>
    </location>
</feature>